<dbReference type="CDD" id="cd07377">
    <property type="entry name" value="WHTH_GntR"/>
    <property type="match status" value="1"/>
</dbReference>
<gene>
    <name evidence="7" type="ORF">SAMN04490355_1004106</name>
</gene>
<dbReference type="STRING" id="1123291.SAMN04490355_1004106"/>
<dbReference type="Pfam" id="PF00392">
    <property type="entry name" value="GntR"/>
    <property type="match status" value="1"/>
</dbReference>
<dbReference type="PROSITE" id="PS50949">
    <property type="entry name" value="HTH_GNTR"/>
    <property type="match status" value="1"/>
</dbReference>
<evidence type="ECO:0000256" key="5">
    <source>
        <dbReference type="ARBA" id="ARBA00023163"/>
    </source>
</evidence>
<dbReference type="EMBL" id="FOTS01000004">
    <property type="protein sequence ID" value="SFL43347.1"/>
    <property type="molecule type" value="Genomic_DNA"/>
</dbReference>
<dbReference type="PANTHER" id="PTHR46577:SF1">
    <property type="entry name" value="HTH-TYPE TRANSCRIPTIONAL REGULATORY PROTEIN GABR"/>
    <property type="match status" value="1"/>
</dbReference>
<evidence type="ECO:0000313" key="7">
    <source>
        <dbReference type="EMBL" id="SFL43347.1"/>
    </source>
</evidence>
<evidence type="ECO:0000256" key="3">
    <source>
        <dbReference type="ARBA" id="ARBA00023015"/>
    </source>
</evidence>
<dbReference type="GO" id="GO:0030170">
    <property type="term" value="F:pyridoxal phosphate binding"/>
    <property type="evidence" value="ECO:0007669"/>
    <property type="project" value="InterPro"/>
</dbReference>
<reference evidence="8" key="1">
    <citation type="submission" date="2016-10" db="EMBL/GenBank/DDBJ databases">
        <authorList>
            <person name="Varghese N."/>
            <person name="Submissions S."/>
        </authorList>
    </citation>
    <scope>NUCLEOTIDE SEQUENCE [LARGE SCALE GENOMIC DNA]</scope>
    <source>
        <strain evidence="8">DSM 13327</strain>
    </source>
</reference>
<dbReference type="InterPro" id="IPR004839">
    <property type="entry name" value="Aminotransferase_I/II_large"/>
</dbReference>
<evidence type="ECO:0000313" key="8">
    <source>
        <dbReference type="Proteomes" id="UP000199520"/>
    </source>
</evidence>
<proteinExistence type="inferred from homology"/>
<dbReference type="InterPro" id="IPR015424">
    <property type="entry name" value="PyrdxlP-dep_Trfase"/>
</dbReference>
<dbReference type="RefSeq" id="WP_090932885.1">
    <property type="nucleotide sequence ID" value="NZ_FOTS01000004.1"/>
</dbReference>
<dbReference type="CDD" id="cd00609">
    <property type="entry name" value="AAT_like"/>
    <property type="match status" value="1"/>
</dbReference>
<dbReference type="Gene3D" id="1.10.10.10">
    <property type="entry name" value="Winged helix-like DNA-binding domain superfamily/Winged helix DNA-binding domain"/>
    <property type="match status" value="1"/>
</dbReference>
<evidence type="ECO:0000259" key="6">
    <source>
        <dbReference type="PROSITE" id="PS50949"/>
    </source>
</evidence>
<organism evidence="7 8">
    <name type="scientific">Pelosinus propionicus DSM 13327</name>
    <dbReference type="NCBI Taxonomy" id="1123291"/>
    <lineage>
        <taxon>Bacteria</taxon>
        <taxon>Bacillati</taxon>
        <taxon>Bacillota</taxon>
        <taxon>Negativicutes</taxon>
        <taxon>Selenomonadales</taxon>
        <taxon>Sporomusaceae</taxon>
        <taxon>Pelosinus</taxon>
    </lineage>
</organism>
<keyword evidence="8" id="KW-1185">Reference proteome</keyword>
<dbReference type="Pfam" id="PF00155">
    <property type="entry name" value="Aminotran_1_2"/>
    <property type="match status" value="1"/>
</dbReference>
<keyword evidence="7" id="KW-0808">Transferase</keyword>
<evidence type="ECO:0000256" key="1">
    <source>
        <dbReference type="ARBA" id="ARBA00005384"/>
    </source>
</evidence>
<keyword evidence="3" id="KW-0805">Transcription regulation</keyword>
<feature type="domain" description="HTH gntR-type" evidence="6">
    <location>
        <begin position="10"/>
        <end position="78"/>
    </location>
</feature>
<comment type="similarity">
    <text evidence="1">In the C-terminal section; belongs to the class-I pyridoxal-phosphate-dependent aminotransferase family.</text>
</comment>
<dbReference type="PANTHER" id="PTHR46577">
    <property type="entry name" value="HTH-TYPE TRANSCRIPTIONAL REGULATORY PROTEIN GABR"/>
    <property type="match status" value="1"/>
</dbReference>
<dbReference type="InterPro" id="IPR015421">
    <property type="entry name" value="PyrdxlP-dep_Trfase_major"/>
</dbReference>
<keyword evidence="4" id="KW-0238">DNA-binding</keyword>
<dbReference type="Proteomes" id="UP000199520">
    <property type="component" value="Unassembled WGS sequence"/>
</dbReference>
<evidence type="ECO:0000256" key="2">
    <source>
        <dbReference type="ARBA" id="ARBA00022898"/>
    </source>
</evidence>
<keyword evidence="5" id="KW-0804">Transcription</keyword>
<accession>A0A1I4HNM6</accession>
<dbReference type="AlphaFoldDB" id="A0A1I4HNM6"/>
<evidence type="ECO:0000256" key="4">
    <source>
        <dbReference type="ARBA" id="ARBA00023125"/>
    </source>
</evidence>
<dbReference type="SMART" id="SM00345">
    <property type="entry name" value="HTH_GNTR"/>
    <property type="match status" value="1"/>
</dbReference>
<dbReference type="InterPro" id="IPR051446">
    <property type="entry name" value="HTH_trans_reg/aminotransferase"/>
</dbReference>
<keyword evidence="2" id="KW-0663">Pyridoxal phosphate</keyword>
<dbReference type="Gene3D" id="3.40.640.10">
    <property type="entry name" value="Type I PLP-dependent aspartate aminotransferase-like (Major domain)"/>
    <property type="match status" value="1"/>
</dbReference>
<keyword evidence="7" id="KW-0032">Aminotransferase</keyword>
<dbReference type="GO" id="GO:0003677">
    <property type="term" value="F:DNA binding"/>
    <property type="evidence" value="ECO:0007669"/>
    <property type="project" value="UniProtKB-KW"/>
</dbReference>
<dbReference type="InterPro" id="IPR000524">
    <property type="entry name" value="Tscrpt_reg_HTH_GntR"/>
</dbReference>
<dbReference type="OrthoDB" id="9808770at2"/>
<sequence length="473" mass="53888">MFILDNKDRQPLHKKIYSHIKKQILSGELLPAAKLLSVKNLSIELSVSRNTVEYAYQQLCAEGYIHSKPRSGYYVSFIEPDVFPAYPSNSITSARTVSKDTKTISFDFHPACLSPESFPVNLWRKLYVECLKEESRQLAFYGNQQGDFALRYEIQRYLSRSRGISCDPEQIIVCSGLQDSLSILAPILRKNHSSFAMEDPGHFIPKAVFRNHSFSLTPIPVNSEGIDLGCLQKTDSTIVYVTPSHQFPLGHVMPVANRLRLIDWAENVGGVIIEDDYDSELRYLGKPIPALQGLHPQGNIVYVGTFSKVLSPALRVSYMVLPYRLLDVYREMFREYAANVSLLDQRTLHKFMEQGYWEQHLRKMRNVYKKKHDAIVESIQQHFASQAHIIGQGAGLHIILELIGNSLNEEELIYRAQEREVRLFPLSSTYLHHNAANSQVMLGFGSMSSNEIDQGVKLLHQVWCLQEGVSKIK</sequence>
<dbReference type="SUPFAM" id="SSF53383">
    <property type="entry name" value="PLP-dependent transferases"/>
    <property type="match status" value="1"/>
</dbReference>
<dbReference type="InterPro" id="IPR036388">
    <property type="entry name" value="WH-like_DNA-bd_sf"/>
</dbReference>
<dbReference type="GO" id="GO:0003700">
    <property type="term" value="F:DNA-binding transcription factor activity"/>
    <property type="evidence" value="ECO:0007669"/>
    <property type="project" value="InterPro"/>
</dbReference>
<dbReference type="GO" id="GO:0008483">
    <property type="term" value="F:transaminase activity"/>
    <property type="evidence" value="ECO:0007669"/>
    <property type="project" value="UniProtKB-KW"/>
</dbReference>
<name>A0A1I4HNM6_9FIRM</name>
<dbReference type="InterPro" id="IPR036390">
    <property type="entry name" value="WH_DNA-bd_sf"/>
</dbReference>
<dbReference type="SUPFAM" id="SSF46785">
    <property type="entry name" value="Winged helix' DNA-binding domain"/>
    <property type="match status" value="1"/>
</dbReference>
<protein>
    <submittedName>
        <fullName evidence="7">GntR family transcriptional regulator / MocR family aminotransferase</fullName>
    </submittedName>
</protein>